<organism evidence="1 2">
    <name type="scientific">Aminirod propionatiphilus</name>
    <dbReference type="NCBI Taxonomy" id="3415223"/>
    <lineage>
        <taxon>Bacteria</taxon>
        <taxon>Thermotogati</taxon>
        <taxon>Synergistota</taxon>
        <taxon>Synergistia</taxon>
        <taxon>Synergistales</taxon>
        <taxon>Aminiphilaceae</taxon>
        <taxon>Aminirod</taxon>
    </lineage>
</organism>
<accession>A0ACD1DTQ7</accession>
<evidence type="ECO:0000313" key="2">
    <source>
        <dbReference type="Proteomes" id="UP000682204"/>
    </source>
</evidence>
<proteinExistence type="predicted"/>
<evidence type="ECO:0000313" key="1">
    <source>
        <dbReference type="EMBL" id="QVL35507.1"/>
    </source>
</evidence>
<keyword evidence="1" id="KW-0808">Transferase</keyword>
<name>A0ACD1DTQ7_9BACT</name>
<dbReference type="EC" id="2.1.1.72" evidence="1"/>
<keyword evidence="1" id="KW-0489">Methyltransferase</keyword>
<gene>
    <name evidence="1" type="primary">pglX</name>
    <name evidence="1" type="ORF">KIH16_09950</name>
</gene>
<protein>
    <submittedName>
        <fullName evidence="1">BREX-1 system adenine-specific DNA-methyltransferase PglX</fullName>
        <ecNumber evidence="1">2.1.1.72</ecNumber>
    </submittedName>
</protein>
<reference evidence="1" key="1">
    <citation type="submission" date="2021-05" db="EMBL/GenBank/DDBJ databases">
        <title>An isolated secondary fermenter in methanogenic hydrocarbon-degrading communities.</title>
        <authorList>
            <person name="Liu Y.-F."/>
            <person name="Liu Z.-l."/>
        </authorList>
    </citation>
    <scope>NUCLEOTIDE SEQUENCE</scope>
    <source>
        <strain evidence="1">L-13</strain>
    </source>
</reference>
<dbReference type="Proteomes" id="UP000682204">
    <property type="component" value="Chromosome"/>
</dbReference>
<sequence length="1465" mass="166299">MSFDKDTRNLLAKTVAACRRRLAGDVTDQLRGVFGLHPDGVVLPLEKLTHLSPDQHAAARRLRDLLDHYTAGAAGKDSDRRKAAYERMVLEISFTALNRLAALRLCEERGLVVECVRKGTTSAGFQMFERISGGALGGRYDTYRVFLECLFDELALDLGVLFDRMTPQSAVFPSECCMEDVLAELNKTELMHLWTEDETIGWVYQYFNPPEERKAMRDASQAPRNSRELAVRNQFFTPRYVVEFLTDNTLGRIWYEMRKGDTVLKEECRYLVRRPNEVFLGPGEKSPAGKDDETDLSQEELFKRPVYIEHRPKKDPRDLRVLDPACGSGHFLLYAFDLLERIYEEAWGDPDSPKSEATGRTIQEDFETLDDLRRQVPKMIVEYNLHGIDIDPRAVQIAALALWLRAQKTWKNLGLKAPERPRIARSNIVTAEPMPGEEDMRREFTAGLKPRVLGQIVDEVFEKMKLAGEAGSLLKIEEEIKDAVAAAGKQWREGPKPEQQLLFPAMDAPRPKQQELRFDVKGITDERFWDQAEDRILDALKDYAEQAENGLAVRRRLFAEDAARGFAFIDLCRKRYDVVLMNPPFGEASHPSKGYIDGRYGRSSGDVFQAFVEAMLALLQIQGRVGILSARTGFFLGNSEDWRRDVVFQNRLACFVDLGLGVLDSALVEVAAYVIERGEPDSRKIFVNRQLSTRDKEPGLFDSIRLLETGLNADTFFVEQGIISKVPGCVFAYWAPAHFLRRYESTGLFGRVVSKVHPGLCSGDDFRFVRLGWEVSPATMARRNRWQRFSKGGEYSPLFDDIHLAVDMLRKDGAHYHGIPGARFQNTQYYYRQGATYTVRTASAFAAKVLPADCVFSHNAQSWFLDSNDRCLLSIAFLSCRVPQAFLELAVGAGDIATAGSAARRYTTAVVESVPSEPIERVDTARNRELTRLLIANRIEEFERLETSCLFGRFATVAGRGGIKDSAFCATSEILDGILHGLEWSKELDDAVTTAFSLVDEEAAFVESEVGPHPCSYTKNPEPNEVSRLLNCSVEELMRVAVDSQGSKRWFTKKSYFVDRRIEITSHILEASPKSIVETAKKLGIVLDLKGYAESVLSECIGILMGRWDVRIAIDQSLAPKLPDPFDPLPVCPPGMLVGLDDLPAEPNRIVSEEWLRKRAEGGMQYADGKWTIPEGDDSLPTEYCILHTDSEYPIRISWEGVLVDDPGLNGDRPHRDDMVRRVREVFDLLWKDKSHEIEQEACDILGVSDLRDYFRRPAGFFQDHLKRYSKSRRKAPIYWPLSTPSGSYTIWLYYHRLNDQKLYMVVNKYMEPKISEVERGIAQIENELKAASGREATRLTDRLNEARAFLGELRDLREELLRIAALPYKPDLNDGVIINAAPFHKLFRLRSWAKDTEDCWKKLEKGDYDWAHLAYTIWPDRVREVCRTDRSIAIAHGLEDLCEVEAPGTKKKGGPGRRKREAAR</sequence>
<keyword evidence="2" id="KW-1185">Reference proteome</keyword>
<dbReference type="EMBL" id="CP074691">
    <property type="protein sequence ID" value="QVL35507.1"/>
    <property type="molecule type" value="Genomic_DNA"/>
</dbReference>